<sequence>MNKKILMFSIPILASAVIVVTAGIIT</sequence>
<feature type="transmembrane region" description="Helical" evidence="1">
    <location>
        <begin position="5"/>
        <end position="25"/>
    </location>
</feature>
<comment type="caution">
    <text evidence="2">The sequence shown here is derived from an EMBL/GenBank/DDBJ whole genome shotgun (WGS) entry which is preliminary data.</text>
</comment>
<keyword evidence="1" id="KW-0472">Membrane</keyword>
<gene>
    <name evidence="2" type="ORF">LCGC14_2498350</name>
</gene>
<evidence type="ECO:0000313" key="2">
    <source>
        <dbReference type="EMBL" id="KKL16165.1"/>
    </source>
</evidence>
<reference evidence="2" key="1">
    <citation type="journal article" date="2015" name="Nature">
        <title>Complex archaea that bridge the gap between prokaryotes and eukaryotes.</title>
        <authorList>
            <person name="Spang A."/>
            <person name="Saw J.H."/>
            <person name="Jorgensen S.L."/>
            <person name="Zaremba-Niedzwiedzka K."/>
            <person name="Martijn J."/>
            <person name="Lind A.E."/>
            <person name="van Eijk R."/>
            <person name="Schleper C."/>
            <person name="Guy L."/>
            <person name="Ettema T.J."/>
        </authorList>
    </citation>
    <scope>NUCLEOTIDE SEQUENCE</scope>
</reference>
<dbReference type="AlphaFoldDB" id="A0A0F9B3C8"/>
<dbReference type="EMBL" id="LAZR01039775">
    <property type="protein sequence ID" value="KKL16165.1"/>
    <property type="molecule type" value="Genomic_DNA"/>
</dbReference>
<proteinExistence type="predicted"/>
<accession>A0A0F9B3C8</accession>
<feature type="non-terminal residue" evidence="2">
    <location>
        <position position="26"/>
    </location>
</feature>
<protein>
    <submittedName>
        <fullName evidence="2">Uncharacterized protein</fullName>
    </submittedName>
</protein>
<organism evidence="2">
    <name type="scientific">marine sediment metagenome</name>
    <dbReference type="NCBI Taxonomy" id="412755"/>
    <lineage>
        <taxon>unclassified sequences</taxon>
        <taxon>metagenomes</taxon>
        <taxon>ecological metagenomes</taxon>
    </lineage>
</organism>
<keyword evidence="1" id="KW-1133">Transmembrane helix</keyword>
<name>A0A0F9B3C8_9ZZZZ</name>
<keyword evidence="1" id="KW-0812">Transmembrane</keyword>
<evidence type="ECO:0000256" key="1">
    <source>
        <dbReference type="SAM" id="Phobius"/>
    </source>
</evidence>